<organism evidence="1 2">
    <name type="scientific">Mycena pura</name>
    <dbReference type="NCBI Taxonomy" id="153505"/>
    <lineage>
        <taxon>Eukaryota</taxon>
        <taxon>Fungi</taxon>
        <taxon>Dikarya</taxon>
        <taxon>Basidiomycota</taxon>
        <taxon>Agaricomycotina</taxon>
        <taxon>Agaricomycetes</taxon>
        <taxon>Agaricomycetidae</taxon>
        <taxon>Agaricales</taxon>
        <taxon>Marasmiineae</taxon>
        <taxon>Mycenaceae</taxon>
        <taxon>Mycena</taxon>
    </lineage>
</organism>
<protein>
    <submittedName>
        <fullName evidence="1">Uncharacterized protein</fullName>
    </submittedName>
</protein>
<dbReference type="EMBL" id="JARJCW010000028">
    <property type="protein sequence ID" value="KAJ7210472.1"/>
    <property type="molecule type" value="Genomic_DNA"/>
</dbReference>
<comment type="caution">
    <text evidence="1">The sequence shown here is derived from an EMBL/GenBank/DDBJ whole genome shotgun (WGS) entry which is preliminary data.</text>
</comment>
<gene>
    <name evidence="1" type="ORF">GGX14DRAFT_298921</name>
</gene>
<keyword evidence="2" id="KW-1185">Reference proteome</keyword>
<dbReference type="AlphaFoldDB" id="A0AAD6YBT5"/>
<evidence type="ECO:0000313" key="1">
    <source>
        <dbReference type="EMBL" id="KAJ7210472.1"/>
    </source>
</evidence>
<name>A0AAD6YBT5_9AGAR</name>
<evidence type="ECO:0000313" key="2">
    <source>
        <dbReference type="Proteomes" id="UP001219525"/>
    </source>
</evidence>
<feature type="non-terminal residue" evidence="1">
    <location>
        <position position="1"/>
    </location>
</feature>
<feature type="non-terminal residue" evidence="1">
    <location>
        <position position="143"/>
    </location>
</feature>
<accession>A0AAD6YBT5</accession>
<reference evidence="1" key="1">
    <citation type="submission" date="2023-03" db="EMBL/GenBank/DDBJ databases">
        <title>Massive genome expansion in bonnet fungi (Mycena s.s.) driven by repeated elements and novel gene families across ecological guilds.</title>
        <authorList>
            <consortium name="Lawrence Berkeley National Laboratory"/>
            <person name="Harder C.B."/>
            <person name="Miyauchi S."/>
            <person name="Viragh M."/>
            <person name="Kuo A."/>
            <person name="Thoen E."/>
            <person name="Andreopoulos B."/>
            <person name="Lu D."/>
            <person name="Skrede I."/>
            <person name="Drula E."/>
            <person name="Henrissat B."/>
            <person name="Morin E."/>
            <person name="Kohler A."/>
            <person name="Barry K."/>
            <person name="LaButti K."/>
            <person name="Morin E."/>
            <person name="Salamov A."/>
            <person name="Lipzen A."/>
            <person name="Mereny Z."/>
            <person name="Hegedus B."/>
            <person name="Baldrian P."/>
            <person name="Stursova M."/>
            <person name="Weitz H."/>
            <person name="Taylor A."/>
            <person name="Grigoriev I.V."/>
            <person name="Nagy L.G."/>
            <person name="Martin F."/>
            <person name="Kauserud H."/>
        </authorList>
    </citation>
    <scope>NUCLEOTIDE SEQUENCE</scope>
    <source>
        <strain evidence="1">9144</strain>
    </source>
</reference>
<sequence length="143" mass="17035">IMLHAQNDADPHPYWYASVLGIFHVDVRLKSQNKPYEPMEFLWVRWLTHDMRYRSGWKTKRLPRIAFMPFNDPQTFGFLDPNDVLRGSHLIPAFRHGRTKKLLPPSVARKPTENDEDWKYYHIGLFVDRDMVMRYRPGEGVGH</sequence>
<dbReference type="Proteomes" id="UP001219525">
    <property type="component" value="Unassembled WGS sequence"/>
</dbReference>
<proteinExistence type="predicted"/>